<keyword evidence="3 4" id="KW-0560">Oxidoreductase</keyword>
<dbReference type="RefSeq" id="WP_406856429.1">
    <property type="nucleotide sequence ID" value="NZ_CP157484.1"/>
</dbReference>
<dbReference type="GO" id="GO:0016994">
    <property type="term" value="F:precorrin-6A reductase activity"/>
    <property type="evidence" value="ECO:0007669"/>
    <property type="project" value="InterPro"/>
</dbReference>
<dbReference type="Gene3D" id="3.40.50.720">
    <property type="entry name" value="NAD(P)-binding Rossmann-like Domain"/>
    <property type="match status" value="1"/>
</dbReference>
<evidence type="ECO:0000313" key="4">
    <source>
        <dbReference type="EMBL" id="XBO39584.1"/>
    </source>
</evidence>
<comment type="pathway">
    <text evidence="1">Cofactor biosynthesis; adenosylcobalamin biosynthesis.</text>
</comment>
<dbReference type="PANTHER" id="PTHR36925:SF1">
    <property type="entry name" value="COBALT-PRECORRIN-6A REDUCTASE"/>
    <property type="match status" value="1"/>
</dbReference>
<reference evidence="4" key="1">
    <citation type="submission" date="2024-05" db="EMBL/GenBank/DDBJ databases">
        <authorList>
            <person name="Kim S."/>
            <person name="Heo J."/>
            <person name="Choi H."/>
            <person name="Choi Y."/>
            <person name="Kwon S.-W."/>
            <person name="Kim Y."/>
        </authorList>
    </citation>
    <scope>NUCLEOTIDE SEQUENCE</scope>
    <source>
        <strain evidence="4">KACC 23698</strain>
    </source>
</reference>
<protein>
    <submittedName>
        <fullName evidence="4">Cobalt-precorrin-6A reductase</fullName>
        <ecNumber evidence="4">1.3.1.106</ecNumber>
    </submittedName>
</protein>
<dbReference type="NCBIfam" id="NF005968">
    <property type="entry name" value="PRK08057.1-2"/>
    <property type="match status" value="1"/>
</dbReference>
<dbReference type="AlphaFoldDB" id="A0AAU7JHN6"/>
<gene>
    <name evidence="4" type="ORF">ABEG18_02020</name>
</gene>
<organism evidence="4">
    <name type="scientific">Alsobacter sp. KACC 23698</name>
    <dbReference type="NCBI Taxonomy" id="3149229"/>
    <lineage>
        <taxon>Bacteria</taxon>
        <taxon>Pseudomonadati</taxon>
        <taxon>Pseudomonadota</taxon>
        <taxon>Alphaproteobacteria</taxon>
        <taxon>Hyphomicrobiales</taxon>
        <taxon>Alsobacteraceae</taxon>
        <taxon>Alsobacter</taxon>
    </lineage>
</organism>
<proteinExistence type="predicted"/>
<dbReference type="EMBL" id="CP157484">
    <property type="protein sequence ID" value="XBO39584.1"/>
    <property type="molecule type" value="Genomic_DNA"/>
</dbReference>
<dbReference type="InterPro" id="IPR003723">
    <property type="entry name" value="Precorrin-6x_reduct"/>
</dbReference>
<dbReference type="NCBIfam" id="TIGR00715">
    <property type="entry name" value="precor6x_red"/>
    <property type="match status" value="1"/>
</dbReference>
<evidence type="ECO:0000256" key="2">
    <source>
        <dbReference type="ARBA" id="ARBA00022573"/>
    </source>
</evidence>
<sequence length="248" mass="26240">MRVMVLGGTTEASALARRLAGRPDIDAVLSLAGRTSAPAAAPLRTRIGGFGGPAGLAEVLRRDGFDAVVDATHPFAAQMSRHAALACAEAGTPLVVLTRPAWTPGEGDRWIEAPDMDQAVEALGPEPRTVFLTVGRLSLPAFAAAPQHRYVVRSIDPPDGLERLPRRELMLARGPFGVDDEEELMRRTGVDVVVTKNSGGGATSAKLEAARRLGVPVVMVARPPAPDVPRLHDVEAVMAWLEAHRPAP</sequence>
<dbReference type="PANTHER" id="PTHR36925">
    <property type="entry name" value="COBALT-PRECORRIN-6A REDUCTASE"/>
    <property type="match status" value="1"/>
</dbReference>
<dbReference type="GO" id="GO:0009236">
    <property type="term" value="P:cobalamin biosynthetic process"/>
    <property type="evidence" value="ECO:0007669"/>
    <property type="project" value="UniProtKB-KW"/>
</dbReference>
<dbReference type="EC" id="1.3.1.106" evidence="4"/>
<keyword evidence="2" id="KW-0169">Cobalamin biosynthesis</keyword>
<dbReference type="PROSITE" id="PS51014">
    <property type="entry name" value="COBK_CBIJ"/>
    <property type="match status" value="1"/>
</dbReference>
<name>A0AAU7JHN6_9HYPH</name>
<dbReference type="Pfam" id="PF02571">
    <property type="entry name" value="CbiJ"/>
    <property type="match status" value="1"/>
</dbReference>
<accession>A0AAU7JHN6</accession>
<evidence type="ECO:0000256" key="1">
    <source>
        <dbReference type="ARBA" id="ARBA00004953"/>
    </source>
</evidence>
<evidence type="ECO:0000256" key="3">
    <source>
        <dbReference type="ARBA" id="ARBA00023002"/>
    </source>
</evidence>